<dbReference type="GO" id="GO:1901982">
    <property type="term" value="F:maltose binding"/>
    <property type="evidence" value="ECO:0007669"/>
    <property type="project" value="TreeGrafter"/>
</dbReference>
<keyword evidence="2" id="KW-0813">Transport</keyword>
<feature type="compositionally biased region" description="Basic and acidic residues" evidence="4">
    <location>
        <begin position="48"/>
        <end position="68"/>
    </location>
</feature>
<organism evidence="6 7">
    <name type="scientific">Hungatella hathewayi</name>
    <dbReference type="NCBI Taxonomy" id="154046"/>
    <lineage>
        <taxon>Bacteria</taxon>
        <taxon>Bacillati</taxon>
        <taxon>Bacillota</taxon>
        <taxon>Clostridia</taxon>
        <taxon>Lachnospirales</taxon>
        <taxon>Lachnospiraceae</taxon>
        <taxon>Hungatella</taxon>
    </lineage>
</organism>
<dbReference type="AlphaFoldDB" id="A0A174FAF5"/>
<gene>
    <name evidence="6" type="ORF">ERS852407_02888</name>
</gene>
<keyword evidence="3 5" id="KW-0732">Signal</keyword>
<dbReference type="PROSITE" id="PS51257">
    <property type="entry name" value="PROKAR_LIPOPROTEIN"/>
    <property type="match status" value="1"/>
</dbReference>
<dbReference type="EMBL" id="CYZE01000007">
    <property type="protein sequence ID" value="CUO46557.1"/>
    <property type="molecule type" value="Genomic_DNA"/>
</dbReference>
<sequence>MTRRRRLALVLACLLVVMTGCANHNTAQESGAEIESDTKANTNANTNAEKKNGKDKENNGESSEKIEENAPTANTSGSNSGSPVTIKIANYAVLEKGYEEFWQNVKEGYEAKYPNITVEWVTAPYGEILNQVINMAGGGDKVDCVFGEDIWIPSLVEAGLAAPMDQVLDSDFLNDYYPNALAAHSMDGTVYAAPLYLTPPVLFYNKELFKEAGLDPEKPPKSYDEMMVMAEKLSQLKSSDGNKVYAFGFPTGSVIVVGSYLQGLIKNFGGEIFDADGKLDVKNTGFVDAFKFLQELDEKGYNPQNAKAKDLRNLFALGQLAMYYDKTGGINGVTSINPAAADFTATACPLAGGGGSGETVSQSHCFIAIDNGQEKKEAVKNFIQYVITPEVMEDYMTNIAPAYPAKKAMEHMEGVNNSAFLAGARDTVNHLSPSLMFPTVADFNLELCALAQAVTMGDEEVQTAAADFEKSVQPLLP</sequence>
<dbReference type="RefSeq" id="WP_055656146.1">
    <property type="nucleotide sequence ID" value="NZ_CABIXC010000007.1"/>
</dbReference>
<dbReference type="SUPFAM" id="SSF53850">
    <property type="entry name" value="Periplasmic binding protein-like II"/>
    <property type="match status" value="1"/>
</dbReference>
<dbReference type="Pfam" id="PF01547">
    <property type="entry name" value="SBP_bac_1"/>
    <property type="match status" value="1"/>
</dbReference>
<dbReference type="GO" id="GO:0055052">
    <property type="term" value="C:ATP-binding cassette (ABC) transporter complex, substrate-binding subunit-containing"/>
    <property type="evidence" value="ECO:0007669"/>
    <property type="project" value="TreeGrafter"/>
</dbReference>
<protein>
    <submittedName>
        <fullName evidence="6">Glycerol-3-phosphate ABC-transporter periplasmic component</fullName>
    </submittedName>
</protein>
<dbReference type="InterPro" id="IPR006059">
    <property type="entry name" value="SBP"/>
</dbReference>
<evidence type="ECO:0000313" key="6">
    <source>
        <dbReference type="EMBL" id="CUO46557.1"/>
    </source>
</evidence>
<evidence type="ECO:0000256" key="2">
    <source>
        <dbReference type="ARBA" id="ARBA00022448"/>
    </source>
</evidence>
<feature type="signal peptide" evidence="5">
    <location>
        <begin position="1"/>
        <end position="22"/>
    </location>
</feature>
<evidence type="ECO:0000313" key="7">
    <source>
        <dbReference type="Proteomes" id="UP000095651"/>
    </source>
</evidence>
<evidence type="ECO:0000256" key="1">
    <source>
        <dbReference type="ARBA" id="ARBA00008520"/>
    </source>
</evidence>
<dbReference type="Proteomes" id="UP000095651">
    <property type="component" value="Unassembled WGS sequence"/>
</dbReference>
<accession>A0A174FAF5</accession>
<dbReference type="PANTHER" id="PTHR30061">
    <property type="entry name" value="MALTOSE-BINDING PERIPLASMIC PROTEIN"/>
    <property type="match status" value="1"/>
</dbReference>
<evidence type="ECO:0000256" key="5">
    <source>
        <dbReference type="SAM" id="SignalP"/>
    </source>
</evidence>
<dbReference type="PANTHER" id="PTHR30061:SF50">
    <property type="entry name" value="MALTOSE_MALTODEXTRIN-BINDING PERIPLASMIC PROTEIN"/>
    <property type="match status" value="1"/>
</dbReference>
<proteinExistence type="inferred from homology"/>
<feature type="region of interest" description="Disordered" evidence="4">
    <location>
        <begin position="28"/>
        <end position="81"/>
    </location>
</feature>
<feature type="chain" id="PRO_5008021500" evidence="5">
    <location>
        <begin position="23"/>
        <end position="477"/>
    </location>
</feature>
<dbReference type="Gene3D" id="3.40.190.10">
    <property type="entry name" value="Periplasmic binding protein-like II"/>
    <property type="match status" value="1"/>
</dbReference>
<evidence type="ECO:0000256" key="3">
    <source>
        <dbReference type="ARBA" id="ARBA00022729"/>
    </source>
</evidence>
<dbReference type="GO" id="GO:0042956">
    <property type="term" value="P:maltodextrin transmembrane transport"/>
    <property type="evidence" value="ECO:0007669"/>
    <property type="project" value="TreeGrafter"/>
</dbReference>
<dbReference type="CDD" id="cd13585">
    <property type="entry name" value="PBP2_TMBP_like"/>
    <property type="match status" value="1"/>
</dbReference>
<evidence type="ECO:0000256" key="4">
    <source>
        <dbReference type="SAM" id="MobiDB-lite"/>
    </source>
</evidence>
<feature type="compositionally biased region" description="Polar residues" evidence="4">
    <location>
        <begin position="71"/>
        <end position="81"/>
    </location>
</feature>
<comment type="similarity">
    <text evidence="1">Belongs to the bacterial solute-binding protein 1 family.</text>
</comment>
<name>A0A174FAF5_9FIRM</name>
<reference evidence="6 7" key="1">
    <citation type="submission" date="2015-09" db="EMBL/GenBank/DDBJ databases">
        <authorList>
            <consortium name="Pathogen Informatics"/>
        </authorList>
    </citation>
    <scope>NUCLEOTIDE SEQUENCE [LARGE SCALE GENOMIC DNA]</scope>
    <source>
        <strain evidence="6 7">2789STDY5608850</strain>
    </source>
</reference>
<dbReference type="GO" id="GO:0015768">
    <property type="term" value="P:maltose transport"/>
    <property type="evidence" value="ECO:0007669"/>
    <property type="project" value="TreeGrafter"/>
</dbReference>